<evidence type="ECO:0000256" key="9">
    <source>
        <dbReference type="RuleBase" id="RU368035"/>
    </source>
</evidence>
<dbReference type="SUPFAM" id="SSF103473">
    <property type="entry name" value="MFS general substrate transporter"/>
    <property type="match status" value="1"/>
</dbReference>
<feature type="transmembrane region" description="Helical" evidence="9">
    <location>
        <begin position="352"/>
        <end position="372"/>
    </location>
</feature>
<comment type="similarity">
    <text evidence="3 9">Belongs to the riboflavin transporter family.</text>
</comment>
<keyword evidence="10" id="KW-1185">Reference proteome</keyword>
<dbReference type="PANTHER" id="PTHR12929:SF10">
    <property type="entry name" value="RIBOFLAVIN TRANSPORTER"/>
    <property type="match status" value="1"/>
</dbReference>
<organism evidence="10 11">
    <name type="scientific">Strongyloides venezuelensis</name>
    <name type="common">Threadworm</name>
    <dbReference type="NCBI Taxonomy" id="75913"/>
    <lineage>
        <taxon>Eukaryota</taxon>
        <taxon>Metazoa</taxon>
        <taxon>Ecdysozoa</taxon>
        <taxon>Nematoda</taxon>
        <taxon>Chromadorea</taxon>
        <taxon>Rhabditida</taxon>
        <taxon>Tylenchina</taxon>
        <taxon>Panagrolaimomorpha</taxon>
        <taxon>Strongyloidoidea</taxon>
        <taxon>Strongyloididae</taxon>
        <taxon>Strongyloides</taxon>
    </lineage>
</organism>
<reference evidence="10" key="1">
    <citation type="submission" date="2014-07" db="EMBL/GenBank/DDBJ databases">
        <authorList>
            <person name="Martin A.A"/>
            <person name="De Silva N."/>
        </authorList>
    </citation>
    <scope>NUCLEOTIDE SEQUENCE</scope>
</reference>
<keyword evidence="8 9" id="KW-0472">Membrane</keyword>
<dbReference type="GO" id="GO:0032217">
    <property type="term" value="F:riboflavin transmembrane transporter activity"/>
    <property type="evidence" value="ECO:0007669"/>
    <property type="project" value="UniProtKB-UniRule"/>
</dbReference>
<feature type="transmembrane region" description="Helical" evidence="9">
    <location>
        <begin position="317"/>
        <end position="340"/>
    </location>
</feature>
<feature type="transmembrane region" description="Helical" evidence="9">
    <location>
        <begin position="44"/>
        <end position="65"/>
    </location>
</feature>
<accession>A0A0K0FXX2</accession>
<feature type="transmembrane region" description="Helical" evidence="9">
    <location>
        <begin position="77"/>
        <end position="98"/>
    </location>
</feature>
<feature type="transmembrane region" description="Helical" evidence="9">
    <location>
        <begin position="110"/>
        <end position="131"/>
    </location>
</feature>
<comment type="subcellular location">
    <subcellularLocation>
        <location evidence="2 9">Cell membrane</location>
        <topology evidence="2 9">Multi-pass membrane protein</topology>
    </subcellularLocation>
</comment>
<comment type="function">
    <text evidence="9">Plasma membrane transporter mediating the uptake by cells of the water soluble vitamin B2/riboflavin that plays a key role in biochemical oxidation-reduction reactions of the carbohydrate, lipid, and amino acid metabolism.</text>
</comment>
<evidence type="ECO:0000256" key="1">
    <source>
        <dbReference type="ARBA" id="ARBA00000215"/>
    </source>
</evidence>
<evidence type="ECO:0000256" key="3">
    <source>
        <dbReference type="ARBA" id="ARBA00006366"/>
    </source>
</evidence>
<reference evidence="11" key="2">
    <citation type="submission" date="2015-08" db="UniProtKB">
        <authorList>
            <consortium name="WormBaseParasite"/>
        </authorList>
    </citation>
    <scope>IDENTIFICATION</scope>
</reference>
<protein>
    <recommendedName>
        <fullName evidence="9">Riboflavin transporter</fullName>
    </recommendedName>
</protein>
<evidence type="ECO:0000256" key="6">
    <source>
        <dbReference type="ARBA" id="ARBA00022692"/>
    </source>
</evidence>
<feature type="transmembrane region" description="Helical" evidence="9">
    <location>
        <begin position="384"/>
        <end position="413"/>
    </location>
</feature>
<feature type="transmembrane region" description="Helical" evidence="9">
    <location>
        <begin position="254"/>
        <end position="277"/>
    </location>
</feature>
<feature type="transmembrane region" description="Helical" evidence="9">
    <location>
        <begin position="5"/>
        <end position="24"/>
    </location>
</feature>
<evidence type="ECO:0000313" key="10">
    <source>
        <dbReference type="Proteomes" id="UP000035680"/>
    </source>
</evidence>
<evidence type="ECO:0000256" key="7">
    <source>
        <dbReference type="ARBA" id="ARBA00022989"/>
    </source>
</evidence>
<name>A0A0K0FXX2_STRVS</name>
<comment type="catalytic activity">
    <reaction evidence="1 9">
        <text>riboflavin(in) = riboflavin(out)</text>
        <dbReference type="Rhea" id="RHEA:35015"/>
        <dbReference type="ChEBI" id="CHEBI:57986"/>
    </reaction>
</comment>
<dbReference type="WBParaSite" id="SVE_1729800.1">
    <property type="protein sequence ID" value="SVE_1729800.1"/>
    <property type="gene ID" value="SVE_1729800"/>
</dbReference>
<evidence type="ECO:0000256" key="2">
    <source>
        <dbReference type="ARBA" id="ARBA00004651"/>
    </source>
</evidence>
<dbReference type="STRING" id="75913.A0A0K0FXX2"/>
<proteinExistence type="inferred from homology"/>
<keyword evidence="5 9" id="KW-1003">Cell membrane</keyword>
<sequence length="417" mass="46646">MMKILLIITYICVITFGLGTWLSINSLYTQLPLLVDILPESWNFATYMVCVLQGVCLISIIYAYFASKSSKLKKGNIPATIILILLNAGALLMAAFVYPETIIIGGEEHSFYLLISIALMSIPCTLSDVIYLPFISRFRNNNLVIAFFLGMGLSAFVPSLTTFIQGTNVSKNVTEMIVSPDGNLKNITKIVTEEPLFGVQQFLIGISILSLLPLLAFVVLLKVHQKEEELKEKSPDWPHPGITSRYVDNSLSRGIFLCYLILVALIGALQNSIIPSIIPYSTSRFGTNIYHIANTLFVMVNPFFCFLPFIIKIQKFIYHFIIFMTTISAFIVLFIYAYIPKLQKPDDWFSCTVLYTAIGILSGFLSWQRAGIGELLRKSSEKSGLFWCGTFIQIGSCTGAITMVILTNVFHIFEKNS</sequence>
<keyword evidence="4 9" id="KW-0813">Transport</keyword>
<evidence type="ECO:0000256" key="5">
    <source>
        <dbReference type="ARBA" id="ARBA00022475"/>
    </source>
</evidence>
<dbReference type="AlphaFoldDB" id="A0A0K0FXX2"/>
<feature type="transmembrane region" description="Helical" evidence="9">
    <location>
        <begin position="202"/>
        <end position="223"/>
    </location>
</feature>
<feature type="transmembrane region" description="Helical" evidence="9">
    <location>
        <begin position="143"/>
        <end position="164"/>
    </location>
</feature>
<evidence type="ECO:0000313" key="11">
    <source>
        <dbReference type="WBParaSite" id="SVE_1729800.1"/>
    </source>
</evidence>
<evidence type="ECO:0000256" key="4">
    <source>
        <dbReference type="ARBA" id="ARBA00022448"/>
    </source>
</evidence>
<keyword evidence="7 9" id="KW-1133">Transmembrane helix</keyword>
<keyword evidence="6 9" id="KW-0812">Transmembrane</keyword>
<dbReference type="Proteomes" id="UP000035680">
    <property type="component" value="Unassembled WGS sequence"/>
</dbReference>
<dbReference type="PANTHER" id="PTHR12929">
    <property type="entry name" value="SOLUTE CARRIER FAMILY 52"/>
    <property type="match status" value="1"/>
</dbReference>
<dbReference type="GO" id="GO:0005886">
    <property type="term" value="C:plasma membrane"/>
    <property type="evidence" value="ECO:0007669"/>
    <property type="project" value="UniProtKB-SubCell"/>
</dbReference>
<feature type="transmembrane region" description="Helical" evidence="9">
    <location>
        <begin position="289"/>
        <end position="310"/>
    </location>
</feature>
<dbReference type="InterPro" id="IPR009357">
    <property type="entry name" value="Riboflavin_transptr"/>
</dbReference>
<dbReference type="InterPro" id="IPR036259">
    <property type="entry name" value="MFS_trans_sf"/>
</dbReference>
<dbReference type="Pfam" id="PF06237">
    <property type="entry name" value="SLC52_ribofla_tr"/>
    <property type="match status" value="1"/>
</dbReference>
<evidence type="ECO:0000256" key="8">
    <source>
        <dbReference type="ARBA" id="ARBA00023136"/>
    </source>
</evidence>